<dbReference type="InterPro" id="IPR050595">
    <property type="entry name" value="Bact_response_regulator"/>
</dbReference>
<feature type="modified residue" description="4-aspartylphosphate" evidence="2">
    <location>
        <position position="174"/>
    </location>
</feature>
<dbReference type="PANTHER" id="PTHR44591">
    <property type="entry name" value="STRESS RESPONSE REGULATOR PROTEIN 1"/>
    <property type="match status" value="1"/>
</dbReference>
<proteinExistence type="predicted"/>
<sequence>MNQETTRVLVVDDDGDIRQNVRDILEDLGYEVDIAPDGATALNLAKTVDYDIALLDYLMPGMNGVELYQQLRRLQPELVAIMITAFAGDDGVEAAYDSGAWKVLRKPVDIRSLIPMMDEALQKPIVLVVDDDEEFCDNLWQTLRHHDYRVNLARSEDEGIRKAHQSTYSTAIVDLKLGGGDGRKVIDLIRRLRPDVRVVVVTGYQRSPENLEDEVGSFCFKPIDMKKLLSLISPP</sequence>
<feature type="domain" description="Response regulatory" evidence="3">
    <location>
        <begin position="7"/>
        <end position="121"/>
    </location>
</feature>
<dbReference type="OrthoDB" id="9788090at2"/>
<gene>
    <name evidence="4" type="ORF">Pla100_16140</name>
</gene>
<dbReference type="Gene3D" id="3.40.50.2300">
    <property type="match status" value="2"/>
</dbReference>
<dbReference type="PROSITE" id="PS50110">
    <property type="entry name" value="RESPONSE_REGULATORY"/>
    <property type="match status" value="2"/>
</dbReference>
<dbReference type="InterPro" id="IPR011006">
    <property type="entry name" value="CheY-like_superfamily"/>
</dbReference>
<reference evidence="4 5" key="1">
    <citation type="submission" date="2019-02" db="EMBL/GenBank/DDBJ databases">
        <title>Deep-cultivation of Planctomycetes and their phenomic and genomic characterization uncovers novel biology.</title>
        <authorList>
            <person name="Wiegand S."/>
            <person name="Jogler M."/>
            <person name="Boedeker C."/>
            <person name="Pinto D."/>
            <person name="Vollmers J."/>
            <person name="Rivas-Marin E."/>
            <person name="Kohn T."/>
            <person name="Peeters S.H."/>
            <person name="Heuer A."/>
            <person name="Rast P."/>
            <person name="Oberbeckmann S."/>
            <person name="Bunk B."/>
            <person name="Jeske O."/>
            <person name="Meyerdierks A."/>
            <person name="Storesund J.E."/>
            <person name="Kallscheuer N."/>
            <person name="Luecker S."/>
            <person name="Lage O.M."/>
            <person name="Pohl T."/>
            <person name="Merkel B.J."/>
            <person name="Hornburger P."/>
            <person name="Mueller R.-W."/>
            <person name="Bruemmer F."/>
            <person name="Labrenz M."/>
            <person name="Spormann A.M."/>
            <person name="Op Den Camp H."/>
            <person name="Overmann J."/>
            <person name="Amann R."/>
            <person name="Jetten M.S.M."/>
            <person name="Mascher T."/>
            <person name="Medema M.H."/>
            <person name="Devos D.P."/>
            <person name="Kaster A.-K."/>
            <person name="Ovreas L."/>
            <person name="Rohde M."/>
            <person name="Galperin M.Y."/>
            <person name="Jogler C."/>
        </authorList>
    </citation>
    <scope>NUCLEOTIDE SEQUENCE [LARGE SCALE GENOMIC DNA]</scope>
    <source>
        <strain evidence="4 5">Pla100</strain>
    </source>
</reference>
<dbReference type="PANTHER" id="PTHR44591:SF3">
    <property type="entry name" value="RESPONSE REGULATORY DOMAIN-CONTAINING PROTEIN"/>
    <property type="match status" value="1"/>
</dbReference>
<evidence type="ECO:0000259" key="3">
    <source>
        <dbReference type="PROSITE" id="PS50110"/>
    </source>
</evidence>
<organism evidence="4 5">
    <name type="scientific">Neorhodopirellula pilleata</name>
    <dbReference type="NCBI Taxonomy" id="2714738"/>
    <lineage>
        <taxon>Bacteria</taxon>
        <taxon>Pseudomonadati</taxon>
        <taxon>Planctomycetota</taxon>
        <taxon>Planctomycetia</taxon>
        <taxon>Pirellulales</taxon>
        <taxon>Pirellulaceae</taxon>
        <taxon>Neorhodopirellula</taxon>
    </lineage>
</organism>
<keyword evidence="1 2" id="KW-0597">Phosphoprotein</keyword>
<evidence type="ECO:0000256" key="2">
    <source>
        <dbReference type="PROSITE-ProRule" id="PRU00169"/>
    </source>
</evidence>
<dbReference type="AlphaFoldDB" id="A0A5C6AQP2"/>
<name>A0A5C6AQP2_9BACT</name>
<dbReference type="RefSeq" id="WP_146577090.1">
    <property type="nucleotide sequence ID" value="NZ_SJPM01000002.1"/>
</dbReference>
<accession>A0A5C6AQP2</accession>
<dbReference type="Proteomes" id="UP000316213">
    <property type="component" value="Unassembled WGS sequence"/>
</dbReference>
<dbReference type="SMART" id="SM00448">
    <property type="entry name" value="REC"/>
    <property type="match status" value="2"/>
</dbReference>
<protein>
    <submittedName>
        <fullName evidence="4">Response regulator receiver protein</fullName>
    </submittedName>
</protein>
<feature type="modified residue" description="4-aspartylphosphate" evidence="2">
    <location>
        <position position="56"/>
    </location>
</feature>
<dbReference type="CDD" id="cd00156">
    <property type="entry name" value="REC"/>
    <property type="match status" value="1"/>
</dbReference>
<evidence type="ECO:0000256" key="1">
    <source>
        <dbReference type="ARBA" id="ARBA00022553"/>
    </source>
</evidence>
<dbReference type="EMBL" id="SJPM01000002">
    <property type="protein sequence ID" value="TWU01878.1"/>
    <property type="molecule type" value="Genomic_DNA"/>
</dbReference>
<evidence type="ECO:0000313" key="4">
    <source>
        <dbReference type="EMBL" id="TWU01878.1"/>
    </source>
</evidence>
<dbReference type="SUPFAM" id="SSF52172">
    <property type="entry name" value="CheY-like"/>
    <property type="match status" value="2"/>
</dbReference>
<dbReference type="GO" id="GO:0000160">
    <property type="term" value="P:phosphorelay signal transduction system"/>
    <property type="evidence" value="ECO:0007669"/>
    <property type="project" value="UniProtKB-KW"/>
</dbReference>
<dbReference type="Pfam" id="PF00072">
    <property type="entry name" value="Response_reg"/>
    <property type="match status" value="2"/>
</dbReference>
<dbReference type="InterPro" id="IPR001789">
    <property type="entry name" value="Sig_transdc_resp-reg_receiver"/>
</dbReference>
<comment type="caution">
    <text evidence="4">The sequence shown here is derived from an EMBL/GenBank/DDBJ whole genome shotgun (WGS) entry which is preliminary data.</text>
</comment>
<evidence type="ECO:0000313" key="5">
    <source>
        <dbReference type="Proteomes" id="UP000316213"/>
    </source>
</evidence>
<feature type="domain" description="Response regulatory" evidence="3">
    <location>
        <begin position="125"/>
        <end position="235"/>
    </location>
</feature>
<keyword evidence="5" id="KW-1185">Reference proteome</keyword>